<dbReference type="RefSeq" id="WP_224033576.1">
    <property type="nucleotide sequence ID" value="NZ_AP024849.1"/>
</dbReference>
<evidence type="ECO:0000256" key="1">
    <source>
        <dbReference type="SAM" id="SignalP"/>
    </source>
</evidence>
<accession>A0ABN6J3I6</accession>
<feature type="signal peptide" evidence="1">
    <location>
        <begin position="1"/>
        <end position="27"/>
    </location>
</feature>
<keyword evidence="3" id="KW-1185">Reference proteome</keyword>
<protein>
    <submittedName>
        <fullName evidence="2">Uncharacterized protein</fullName>
    </submittedName>
</protein>
<proteinExistence type="predicted"/>
<sequence>MKLKRIAGIFSLAIMAVTFTPCTNALAASHTHHYTQHQIVVSTILGYTSVCHEMKCDQCSDYQVIEQRKGWFQGPFRCPKCP</sequence>
<keyword evidence="1" id="KW-0732">Signal</keyword>
<gene>
    <name evidence="2" type="ORF">psyc5s11_32710</name>
</gene>
<organism evidence="2 3">
    <name type="scientific">Clostridium gelidum</name>
    <dbReference type="NCBI Taxonomy" id="704125"/>
    <lineage>
        <taxon>Bacteria</taxon>
        <taxon>Bacillati</taxon>
        <taxon>Bacillota</taxon>
        <taxon>Clostridia</taxon>
        <taxon>Eubacteriales</taxon>
        <taxon>Clostridiaceae</taxon>
        <taxon>Clostridium</taxon>
    </lineage>
</organism>
<dbReference type="EMBL" id="AP024849">
    <property type="protein sequence ID" value="BCZ47204.1"/>
    <property type="molecule type" value="Genomic_DNA"/>
</dbReference>
<feature type="chain" id="PRO_5046734688" evidence="1">
    <location>
        <begin position="28"/>
        <end position="82"/>
    </location>
</feature>
<dbReference type="Proteomes" id="UP000824633">
    <property type="component" value="Chromosome"/>
</dbReference>
<evidence type="ECO:0000313" key="2">
    <source>
        <dbReference type="EMBL" id="BCZ47204.1"/>
    </source>
</evidence>
<reference evidence="3" key="1">
    <citation type="submission" date="2021-07" db="EMBL/GenBank/DDBJ databases">
        <title>Complete genome sequencing of a Clostridium isolate.</title>
        <authorList>
            <person name="Ueki A."/>
            <person name="Tonouchi A."/>
        </authorList>
    </citation>
    <scope>NUCLEOTIDE SEQUENCE [LARGE SCALE GENOMIC DNA]</scope>
    <source>
        <strain evidence="3">C5S11</strain>
    </source>
</reference>
<name>A0ABN6J3I6_9CLOT</name>
<evidence type="ECO:0000313" key="3">
    <source>
        <dbReference type="Proteomes" id="UP000824633"/>
    </source>
</evidence>